<evidence type="ECO:0000259" key="10">
    <source>
        <dbReference type="Pfam" id="PF19040"/>
    </source>
</evidence>
<evidence type="ECO:0000313" key="11">
    <source>
        <dbReference type="EMBL" id="QED92697.1"/>
    </source>
</evidence>
<keyword evidence="2" id="KW-1003">Cell membrane</keyword>
<dbReference type="InterPro" id="IPR043968">
    <property type="entry name" value="SGNH"/>
</dbReference>
<organism evidence="11 12">
    <name type="scientific">Eikenella exigua</name>
    <dbReference type="NCBI Taxonomy" id="2528037"/>
    <lineage>
        <taxon>Bacteria</taxon>
        <taxon>Pseudomonadati</taxon>
        <taxon>Pseudomonadota</taxon>
        <taxon>Betaproteobacteria</taxon>
        <taxon>Neisseriales</taxon>
        <taxon>Neisseriaceae</taxon>
        <taxon>Eikenella</taxon>
    </lineage>
</organism>
<evidence type="ECO:0000256" key="3">
    <source>
        <dbReference type="ARBA" id="ARBA00022679"/>
    </source>
</evidence>
<feature type="transmembrane region" description="Helical" evidence="8">
    <location>
        <begin position="40"/>
        <end position="60"/>
    </location>
</feature>
<evidence type="ECO:0000256" key="6">
    <source>
        <dbReference type="ARBA" id="ARBA00023136"/>
    </source>
</evidence>
<feature type="transmembrane region" description="Helical" evidence="8">
    <location>
        <begin position="278"/>
        <end position="297"/>
    </location>
</feature>
<evidence type="ECO:0000256" key="7">
    <source>
        <dbReference type="ARBA" id="ARBA00023315"/>
    </source>
</evidence>
<dbReference type="Gene3D" id="3.40.50.1110">
    <property type="entry name" value="SGNH hydrolase"/>
    <property type="match status" value="1"/>
</dbReference>
<evidence type="ECO:0000256" key="2">
    <source>
        <dbReference type="ARBA" id="ARBA00022475"/>
    </source>
</evidence>
<dbReference type="AlphaFoldDB" id="A0AAX1F9F1"/>
<dbReference type="SUPFAM" id="SSF52266">
    <property type="entry name" value="SGNH hydrolase"/>
    <property type="match status" value="1"/>
</dbReference>
<dbReference type="Pfam" id="PF19040">
    <property type="entry name" value="SGNH"/>
    <property type="match status" value="1"/>
</dbReference>
<feature type="domain" description="Acyltransferase 3" evidence="9">
    <location>
        <begin position="14"/>
        <end position="333"/>
    </location>
</feature>
<feature type="transmembrane region" description="Helical" evidence="8">
    <location>
        <begin position="141"/>
        <end position="163"/>
    </location>
</feature>
<dbReference type="InterPro" id="IPR036514">
    <property type="entry name" value="SGNH_hydro_sf"/>
</dbReference>
<dbReference type="GO" id="GO:0005886">
    <property type="term" value="C:plasma membrane"/>
    <property type="evidence" value="ECO:0007669"/>
    <property type="project" value="UniProtKB-SubCell"/>
</dbReference>
<dbReference type="Pfam" id="PF01757">
    <property type="entry name" value="Acyl_transf_3"/>
    <property type="match status" value="1"/>
</dbReference>
<keyword evidence="3" id="KW-0808">Transferase</keyword>
<dbReference type="GO" id="GO:0016747">
    <property type="term" value="F:acyltransferase activity, transferring groups other than amino-acyl groups"/>
    <property type="evidence" value="ECO:0007669"/>
    <property type="project" value="InterPro"/>
</dbReference>
<feature type="transmembrane region" description="Helical" evidence="8">
    <location>
        <begin position="317"/>
        <end position="336"/>
    </location>
</feature>
<keyword evidence="4 8" id="KW-0812">Transmembrane</keyword>
<dbReference type="EMBL" id="CP038018">
    <property type="protein sequence ID" value="QED92697.1"/>
    <property type="molecule type" value="Genomic_DNA"/>
</dbReference>
<keyword evidence="6 8" id="KW-0472">Membrane</keyword>
<sequence>MSLPASNSSLSYRADIDGLRAVAVIAVILFHIHAKLLPGGFLGVDIFFVISGYLITSIIHKELTGQRFSLLNFYQRRAKRILPAFLFVLAVCTAVGAWLLMPDDFFNYLRSLRSSLFFGANLFFAKSGGYFDIASAEKPLLHIWSLSLEEQFYFVFPLLMWLVHKYLPKYTVHAVIAMITASLLSGLVPYEADAYYLPQVRAYELLIGSLAAVVPARCKTPGKSLNPTAWLAAIVMLVCLCLPDGFLPGKGYIERLAVCSAAAWLIAAGNGSRFNQLLAWKPMVAIGLISYPLYLWHWPVLALLRYAYMDSVLPLDVVLVSMAGVVLASWVSYRLIENPIRHSKKLSGKAFASVMAVYFALGIGVNAGRSAYDKQLRHTPEKQELGWHTGICNDGENNDCVKGDRNKPVTILAVGDSHTAHYNTFYEVVGRHEGWAAYVVSAGSCAFLYNTTTVHKNLERPEWRERCLAMRHQVEQDLDKYQVVILSNRWQQRLEQPDFPKNFDKTLQFLLNRQKIVYVLKDNPNAGVNILRRRYLQSIGLFQQLTERQQFIRQDSEAANQTIYEIVRKYPQVHWIDFTDLVPSDFTVDGLPIYVDSEHFNPYGSEQMGKRFIASGRRLLQPLPDKPADRQPVNHQ</sequence>
<accession>A0AAX1F9F1</accession>
<evidence type="ECO:0000256" key="8">
    <source>
        <dbReference type="SAM" id="Phobius"/>
    </source>
</evidence>
<dbReference type="InterPro" id="IPR002656">
    <property type="entry name" value="Acyl_transf_3_dom"/>
</dbReference>
<dbReference type="GO" id="GO:0009103">
    <property type="term" value="P:lipopolysaccharide biosynthetic process"/>
    <property type="evidence" value="ECO:0007669"/>
    <property type="project" value="TreeGrafter"/>
</dbReference>
<feature type="transmembrane region" description="Helical" evidence="8">
    <location>
        <begin position="228"/>
        <end position="246"/>
    </location>
</feature>
<evidence type="ECO:0000256" key="1">
    <source>
        <dbReference type="ARBA" id="ARBA00004651"/>
    </source>
</evidence>
<dbReference type="PANTHER" id="PTHR23028">
    <property type="entry name" value="ACETYLTRANSFERASE"/>
    <property type="match status" value="1"/>
</dbReference>
<evidence type="ECO:0000256" key="4">
    <source>
        <dbReference type="ARBA" id="ARBA00022692"/>
    </source>
</evidence>
<evidence type="ECO:0000256" key="5">
    <source>
        <dbReference type="ARBA" id="ARBA00022989"/>
    </source>
</evidence>
<evidence type="ECO:0000259" key="9">
    <source>
        <dbReference type="Pfam" id="PF01757"/>
    </source>
</evidence>
<gene>
    <name evidence="11" type="ORF">EZJ17_08865</name>
</gene>
<dbReference type="PANTHER" id="PTHR23028:SF53">
    <property type="entry name" value="ACYL_TRANSF_3 DOMAIN-CONTAINING PROTEIN"/>
    <property type="match status" value="1"/>
</dbReference>
<feature type="transmembrane region" description="Helical" evidence="8">
    <location>
        <begin position="348"/>
        <end position="368"/>
    </location>
</feature>
<dbReference type="GO" id="GO:0016788">
    <property type="term" value="F:hydrolase activity, acting on ester bonds"/>
    <property type="evidence" value="ECO:0007669"/>
    <property type="project" value="UniProtKB-ARBA"/>
</dbReference>
<keyword evidence="7 11" id="KW-0012">Acyltransferase</keyword>
<dbReference type="KEGG" id="eex:EZJ17_08865"/>
<keyword evidence="12" id="KW-1185">Reference proteome</keyword>
<reference evidence="12" key="1">
    <citation type="journal article" date="2019" name="J. Anim. Genet.">
        <title>Description and whole genome sequencing of Eikenella exigua sp. nov., isolated from brain abscess and blood.</title>
        <authorList>
            <person name="Stormo K.A."/>
            <person name="Nygaard R.M."/>
            <person name="Bruvold T.S."/>
            <person name="Dimmen G."/>
            <person name="Lindemann P.C."/>
            <person name="Jordal S."/>
            <person name="Kommedal O."/>
        </authorList>
    </citation>
    <scope>NUCLEOTIDE SEQUENCE [LARGE SCALE GENOMIC DNA]</scope>
    <source>
        <strain evidence="12">PXX</strain>
    </source>
</reference>
<protein>
    <submittedName>
        <fullName evidence="11">Acyltransferase family protein</fullName>
    </submittedName>
</protein>
<name>A0AAX1F9F1_9NEIS</name>
<dbReference type="RefSeq" id="WP_151086440.1">
    <property type="nucleotide sequence ID" value="NZ_CP038018.1"/>
</dbReference>
<feature type="domain" description="SGNH" evidence="10">
    <location>
        <begin position="397"/>
        <end position="613"/>
    </location>
</feature>
<keyword evidence="5 8" id="KW-1133">Transmembrane helix</keyword>
<feature type="transmembrane region" description="Helical" evidence="8">
    <location>
        <begin position="170"/>
        <end position="188"/>
    </location>
</feature>
<comment type="subcellular location">
    <subcellularLocation>
        <location evidence="1">Cell membrane</location>
        <topology evidence="1">Multi-pass membrane protein</topology>
    </subcellularLocation>
</comment>
<evidence type="ECO:0000313" key="12">
    <source>
        <dbReference type="Proteomes" id="UP000326695"/>
    </source>
</evidence>
<proteinExistence type="predicted"/>
<dbReference type="Proteomes" id="UP000326695">
    <property type="component" value="Chromosome"/>
</dbReference>
<feature type="transmembrane region" description="Helical" evidence="8">
    <location>
        <begin position="81"/>
        <end position="101"/>
    </location>
</feature>
<dbReference type="InterPro" id="IPR050879">
    <property type="entry name" value="Acyltransferase_3"/>
</dbReference>